<evidence type="ECO:0000256" key="4">
    <source>
        <dbReference type="ARBA" id="ARBA00022642"/>
    </source>
</evidence>
<dbReference type="InterPro" id="IPR005248">
    <property type="entry name" value="NadD/NMNAT"/>
</dbReference>
<keyword evidence="8 11" id="KW-0067">ATP-binding</keyword>
<name>A0A1H6KDN4_9BACT</name>
<dbReference type="AlphaFoldDB" id="A0A1H6KDN4"/>
<evidence type="ECO:0000256" key="9">
    <source>
        <dbReference type="ARBA" id="ARBA00023027"/>
    </source>
</evidence>
<reference evidence="14" key="1">
    <citation type="submission" date="2016-09" db="EMBL/GenBank/DDBJ databases">
        <authorList>
            <person name="Koehorst J."/>
        </authorList>
    </citation>
    <scope>NUCLEOTIDE SEQUENCE [LARGE SCALE GENOMIC DNA]</scope>
</reference>
<dbReference type="Pfam" id="PF01467">
    <property type="entry name" value="CTP_transf_like"/>
    <property type="match status" value="1"/>
</dbReference>
<dbReference type="PANTHER" id="PTHR39321:SF3">
    <property type="entry name" value="PHOSPHOPANTETHEINE ADENYLYLTRANSFERASE"/>
    <property type="match status" value="1"/>
</dbReference>
<keyword evidence="4 11" id="KW-0662">Pyridine nucleotide biosynthesis</keyword>
<dbReference type="UniPathway" id="UPA00253">
    <property type="reaction ID" value="UER00332"/>
</dbReference>
<dbReference type="EC" id="2.7.7.18" evidence="11"/>
<comment type="function">
    <text evidence="1 11">Catalyzes the reversible adenylation of nicotinate mononucleotide (NaMN) to nicotinic acid adenine dinucleotide (NaAD).</text>
</comment>
<dbReference type="SUPFAM" id="SSF52374">
    <property type="entry name" value="Nucleotidylyl transferase"/>
    <property type="match status" value="1"/>
</dbReference>
<dbReference type="KEGG" id="agl:PYTT_0046"/>
<evidence type="ECO:0000259" key="12">
    <source>
        <dbReference type="Pfam" id="PF01467"/>
    </source>
</evidence>
<evidence type="ECO:0000313" key="13">
    <source>
        <dbReference type="EMBL" id="SEH69610.1"/>
    </source>
</evidence>
<evidence type="ECO:0000256" key="8">
    <source>
        <dbReference type="ARBA" id="ARBA00022840"/>
    </source>
</evidence>
<evidence type="ECO:0000256" key="6">
    <source>
        <dbReference type="ARBA" id="ARBA00022695"/>
    </source>
</evidence>
<comment type="similarity">
    <text evidence="3 11">Belongs to the NadD family.</text>
</comment>
<comment type="pathway">
    <text evidence="2 11">Cofactor biosynthesis; NAD(+) biosynthesis; deamido-NAD(+) from nicotinate D-ribonucleotide: step 1/1.</text>
</comment>
<dbReference type="OrthoDB" id="5295945at2"/>
<dbReference type="RefSeq" id="WP_067772013.1">
    <property type="nucleotide sequence ID" value="NZ_LIGX01000002.1"/>
</dbReference>
<feature type="domain" description="Cytidyltransferase-like" evidence="12">
    <location>
        <begin position="5"/>
        <end position="160"/>
    </location>
</feature>
<gene>
    <name evidence="11" type="primary">nadD</name>
    <name evidence="13" type="ORF">PYTT_0046</name>
</gene>
<organism evidence="13 14">
    <name type="scientific">Akkermansia glycaniphila</name>
    <dbReference type="NCBI Taxonomy" id="1679444"/>
    <lineage>
        <taxon>Bacteria</taxon>
        <taxon>Pseudomonadati</taxon>
        <taxon>Verrucomicrobiota</taxon>
        <taxon>Verrucomicrobiia</taxon>
        <taxon>Verrucomicrobiales</taxon>
        <taxon>Akkermansiaceae</taxon>
        <taxon>Akkermansia</taxon>
    </lineage>
</organism>
<evidence type="ECO:0000256" key="3">
    <source>
        <dbReference type="ARBA" id="ARBA00009014"/>
    </source>
</evidence>
<evidence type="ECO:0000256" key="2">
    <source>
        <dbReference type="ARBA" id="ARBA00005019"/>
    </source>
</evidence>
<keyword evidence="9 11" id="KW-0520">NAD</keyword>
<keyword evidence="5 11" id="KW-0808">Transferase</keyword>
<dbReference type="GO" id="GO:0009435">
    <property type="term" value="P:NAD+ biosynthetic process"/>
    <property type="evidence" value="ECO:0007669"/>
    <property type="project" value="UniProtKB-UniRule"/>
</dbReference>
<dbReference type="Gene3D" id="3.40.50.620">
    <property type="entry name" value="HUPs"/>
    <property type="match status" value="1"/>
</dbReference>
<keyword evidence="14" id="KW-1185">Reference proteome</keyword>
<dbReference type="EMBL" id="LT629973">
    <property type="protein sequence ID" value="SEH69610.1"/>
    <property type="molecule type" value="Genomic_DNA"/>
</dbReference>
<dbReference type="GO" id="GO:0005524">
    <property type="term" value="F:ATP binding"/>
    <property type="evidence" value="ECO:0007669"/>
    <property type="project" value="UniProtKB-KW"/>
</dbReference>
<keyword evidence="7 11" id="KW-0547">Nucleotide-binding</keyword>
<sequence>MKTCLFGGSFDPVHEGHIAIARRAYETCGLDEIVFLPCAQSPLKETSPFLSDSQRIDCLEKALKDCPWARIDTLDLHMPRPSWSWRLIERWRELHPGHDLYWLMGTDQWEELEQWGRWQYIASMVTFIVHHRGTAPRPRPGVEALFIDGHHPASSSAIRQSLTSSSPFPSGWLHPSVASELNIHRPPDNQKNLPPE</sequence>
<evidence type="ECO:0000256" key="5">
    <source>
        <dbReference type="ARBA" id="ARBA00022679"/>
    </source>
</evidence>
<dbReference type="InterPro" id="IPR004821">
    <property type="entry name" value="Cyt_trans-like"/>
</dbReference>
<comment type="catalytic activity">
    <reaction evidence="10 11">
        <text>nicotinate beta-D-ribonucleotide + ATP + H(+) = deamido-NAD(+) + diphosphate</text>
        <dbReference type="Rhea" id="RHEA:22860"/>
        <dbReference type="ChEBI" id="CHEBI:15378"/>
        <dbReference type="ChEBI" id="CHEBI:30616"/>
        <dbReference type="ChEBI" id="CHEBI:33019"/>
        <dbReference type="ChEBI" id="CHEBI:57502"/>
        <dbReference type="ChEBI" id="CHEBI:58437"/>
        <dbReference type="EC" id="2.7.7.18"/>
    </reaction>
</comment>
<dbReference type="HAMAP" id="MF_00244">
    <property type="entry name" value="NaMN_adenylyltr"/>
    <property type="match status" value="1"/>
</dbReference>
<protein>
    <recommendedName>
        <fullName evidence="11">Probable nicotinate-nucleotide adenylyltransferase</fullName>
        <ecNumber evidence="11">2.7.7.18</ecNumber>
    </recommendedName>
    <alternativeName>
        <fullName evidence="11">Deamido-NAD(+) diphosphorylase</fullName>
    </alternativeName>
    <alternativeName>
        <fullName evidence="11">Deamido-NAD(+) pyrophosphorylase</fullName>
    </alternativeName>
    <alternativeName>
        <fullName evidence="11">Nicotinate mononucleotide adenylyltransferase</fullName>
        <shortName evidence="11">NaMN adenylyltransferase</shortName>
    </alternativeName>
</protein>
<dbReference type="Proteomes" id="UP000176204">
    <property type="component" value="Chromosome I"/>
</dbReference>
<dbReference type="GO" id="GO:0004515">
    <property type="term" value="F:nicotinate-nucleotide adenylyltransferase activity"/>
    <property type="evidence" value="ECO:0007669"/>
    <property type="project" value="UniProtKB-UniRule"/>
</dbReference>
<keyword evidence="6 11" id="KW-0548">Nucleotidyltransferase</keyword>
<dbReference type="PANTHER" id="PTHR39321">
    <property type="entry name" value="NICOTINATE-NUCLEOTIDE ADENYLYLTRANSFERASE-RELATED"/>
    <property type="match status" value="1"/>
</dbReference>
<evidence type="ECO:0000313" key="14">
    <source>
        <dbReference type="Proteomes" id="UP000176204"/>
    </source>
</evidence>
<dbReference type="CDD" id="cd02165">
    <property type="entry name" value="NMNAT"/>
    <property type="match status" value="1"/>
</dbReference>
<dbReference type="InterPro" id="IPR014729">
    <property type="entry name" value="Rossmann-like_a/b/a_fold"/>
</dbReference>
<evidence type="ECO:0000256" key="1">
    <source>
        <dbReference type="ARBA" id="ARBA00002324"/>
    </source>
</evidence>
<evidence type="ECO:0000256" key="10">
    <source>
        <dbReference type="ARBA" id="ARBA00048721"/>
    </source>
</evidence>
<proteinExistence type="inferred from homology"/>
<dbReference type="STRING" id="1679444.PYTT_0046"/>
<dbReference type="NCBIfam" id="TIGR00125">
    <property type="entry name" value="cyt_tran_rel"/>
    <property type="match status" value="1"/>
</dbReference>
<dbReference type="NCBIfam" id="TIGR00482">
    <property type="entry name" value="nicotinate (nicotinamide) nucleotide adenylyltransferase"/>
    <property type="match status" value="1"/>
</dbReference>
<evidence type="ECO:0000256" key="7">
    <source>
        <dbReference type="ARBA" id="ARBA00022741"/>
    </source>
</evidence>
<accession>A0A1H6KDN4</accession>
<evidence type="ECO:0000256" key="11">
    <source>
        <dbReference type="HAMAP-Rule" id="MF_00244"/>
    </source>
</evidence>